<evidence type="ECO:0000259" key="2">
    <source>
        <dbReference type="Pfam" id="PF02779"/>
    </source>
</evidence>
<comment type="caution">
    <text evidence="3">The sequence shown here is derived from an EMBL/GenBank/DDBJ whole genome shotgun (WGS) entry which is preliminary data.</text>
</comment>
<dbReference type="InterPro" id="IPR033247">
    <property type="entry name" value="Transketolase_fam"/>
</dbReference>
<dbReference type="Pfam" id="PF02779">
    <property type="entry name" value="Transket_pyr"/>
    <property type="match status" value="1"/>
</dbReference>
<keyword evidence="1" id="KW-1133">Transmembrane helix</keyword>
<dbReference type="InterPro" id="IPR029061">
    <property type="entry name" value="THDP-binding"/>
</dbReference>
<dbReference type="SUPFAM" id="SSF52518">
    <property type="entry name" value="Thiamin diphosphate-binding fold (THDP-binding)"/>
    <property type="match status" value="1"/>
</dbReference>
<dbReference type="InterPro" id="IPR005475">
    <property type="entry name" value="Transketolase-like_Pyr-bd"/>
</dbReference>
<evidence type="ECO:0000313" key="4">
    <source>
        <dbReference type="Proteomes" id="UP001379949"/>
    </source>
</evidence>
<dbReference type="Gene3D" id="3.40.50.970">
    <property type="match status" value="1"/>
</dbReference>
<dbReference type="PANTHER" id="PTHR43522">
    <property type="entry name" value="TRANSKETOLASE"/>
    <property type="match status" value="1"/>
</dbReference>
<dbReference type="EMBL" id="JBAKAR010000197">
    <property type="protein sequence ID" value="MEL0615046.1"/>
    <property type="molecule type" value="Genomic_DNA"/>
</dbReference>
<feature type="domain" description="Transketolase-like pyrimidine-binding" evidence="2">
    <location>
        <begin position="3"/>
        <end position="60"/>
    </location>
</feature>
<name>A0ABU9G984_9GAMM</name>
<dbReference type="RefSeq" id="WP_341568251.1">
    <property type="nucleotide sequence ID" value="NZ_JBAKAR010000197.1"/>
</dbReference>
<dbReference type="PANTHER" id="PTHR43522:SF2">
    <property type="entry name" value="TRANSKETOLASE 1-RELATED"/>
    <property type="match status" value="1"/>
</dbReference>
<sequence>NQDDASGNYNYYCVREFGMSGIMNRASLHGGFINYGATFMMLMEYARNAVRMSAFMGIQNVFF</sequence>
<keyword evidence="1" id="KW-0472">Membrane</keyword>
<proteinExistence type="predicted"/>
<gene>
    <name evidence="3" type="ORF">V6242_18065</name>
</gene>
<reference evidence="3 4" key="1">
    <citation type="submission" date="2024-02" db="EMBL/GenBank/DDBJ databases">
        <title>Bacteria isolated from the canopy kelp, Nereocystis luetkeana.</title>
        <authorList>
            <person name="Pfister C.A."/>
            <person name="Younker I.T."/>
            <person name="Light S.H."/>
        </authorList>
    </citation>
    <scope>NUCLEOTIDE SEQUENCE [LARGE SCALE GENOMIC DNA]</scope>
    <source>
        <strain evidence="3 4">TI.4.07</strain>
    </source>
</reference>
<protein>
    <recommendedName>
        <fullName evidence="2">Transketolase-like pyrimidine-binding domain-containing protein</fullName>
    </recommendedName>
</protein>
<evidence type="ECO:0000313" key="3">
    <source>
        <dbReference type="EMBL" id="MEL0615046.1"/>
    </source>
</evidence>
<keyword evidence="4" id="KW-1185">Reference proteome</keyword>
<evidence type="ECO:0000256" key="1">
    <source>
        <dbReference type="SAM" id="Phobius"/>
    </source>
</evidence>
<accession>A0ABU9G984</accession>
<keyword evidence="1" id="KW-0812">Transmembrane</keyword>
<dbReference type="Proteomes" id="UP001379949">
    <property type="component" value="Unassembled WGS sequence"/>
</dbReference>
<feature type="non-terminal residue" evidence="3">
    <location>
        <position position="1"/>
    </location>
</feature>
<feature type="transmembrane region" description="Helical" evidence="1">
    <location>
        <begin position="26"/>
        <end position="46"/>
    </location>
</feature>
<organism evidence="3 4">
    <name type="scientific">Marinomonas arenicola</name>
    <dbReference type="NCBI Taxonomy" id="569601"/>
    <lineage>
        <taxon>Bacteria</taxon>
        <taxon>Pseudomonadati</taxon>
        <taxon>Pseudomonadota</taxon>
        <taxon>Gammaproteobacteria</taxon>
        <taxon>Oceanospirillales</taxon>
        <taxon>Oceanospirillaceae</taxon>
        <taxon>Marinomonas</taxon>
    </lineage>
</organism>